<evidence type="ECO:0000256" key="1">
    <source>
        <dbReference type="SAM" id="MobiDB-lite"/>
    </source>
</evidence>
<comment type="caution">
    <text evidence="2">The sequence shown here is derived from an EMBL/GenBank/DDBJ whole genome shotgun (WGS) entry which is preliminary data.</text>
</comment>
<dbReference type="Proteomes" id="UP000765509">
    <property type="component" value="Unassembled WGS sequence"/>
</dbReference>
<sequence length="250" mass="27484">MLVILAYKHTRNAGSLSDPSDHAARGVPDQDALARTLLWSTMMKAFPSGNGHRDPKQADRNNFGQLAQFPQVVICPPPLLGHHPMLTSLLDRNKVIIWPMKDGNGKRTFELGPIVTHGIQTPNLPCKQTPRQPTPGPSGTQWLEDLFCGKQPKFDLISTFDSSELTFPPFVEPSQTNQPPIPGPSPSSEPYEDVLTCEPEPEVALTQSMEEPFACTTPPHSVIIIDNMPVGSPLIPIMRLARNSPTYNQP</sequence>
<keyword evidence="3" id="KW-1185">Reference proteome</keyword>
<organism evidence="2 3">
    <name type="scientific">Austropuccinia psidii MF-1</name>
    <dbReference type="NCBI Taxonomy" id="1389203"/>
    <lineage>
        <taxon>Eukaryota</taxon>
        <taxon>Fungi</taxon>
        <taxon>Dikarya</taxon>
        <taxon>Basidiomycota</taxon>
        <taxon>Pucciniomycotina</taxon>
        <taxon>Pucciniomycetes</taxon>
        <taxon>Pucciniales</taxon>
        <taxon>Sphaerophragmiaceae</taxon>
        <taxon>Austropuccinia</taxon>
    </lineage>
</organism>
<proteinExistence type="predicted"/>
<name>A0A9Q3C2I4_9BASI</name>
<gene>
    <name evidence="2" type="ORF">O181_015458</name>
</gene>
<feature type="region of interest" description="Disordered" evidence="1">
    <location>
        <begin position="169"/>
        <end position="193"/>
    </location>
</feature>
<reference evidence="2" key="1">
    <citation type="submission" date="2021-03" db="EMBL/GenBank/DDBJ databases">
        <title>Draft genome sequence of rust myrtle Austropuccinia psidii MF-1, a brazilian biotype.</title>
        <authorList>
            <person name="Quecine M.C."/>
            <person name="Pachon D.M.R."/>
            <person name="Bonatelli M.L."/>
            <person name="Correr F.H."/>
            <person name="Franceschini L.M."/>
            <person name="Leite T.F."/>
            <person name="Margarido G.R.A."/>
            <person name="Almeida C.A."/>
            <person name="Ferrarezi J.A."/>
            <person name="Labate C.A."/>
        </authorList>
    </citation>
    <scope>NUCLEOTIDE SEQUENCE</scope>
    <source>
        <strain evidence="2">MF-1</strain>
    </source>
</reference>
<protein>
    <submittedName>
        <fullName evidence="2">Uncharacterized protein</fullName>
    </submittedName>
</protein>
<evidence type="ECO:0000313" key="3">
    <source>
        <dbReference type="Proteomes" id="UP000765509"/>
    </source>
</evidence>
<dbReference type="AlphaFoldDB" id="A0A9Q3C2I4"/>
<dbReference type="EMBL" id="AVOT02004221">
    <property type="protein sequence ID" value="MBW0475743.1"/>
    <property type="molecule type" value="Genomic_DNA"/>
</dbReference>
<evidence type="ECO:0000313" key="2">
    <source>
        <dbReference type="EMBL" id="MBW0475743.1"/>
    </source>
</evidence>
<accession>A0A9Q3C2I4</accession>